<feature type="non-terminal residue" evidence="2">
    <location>
        <position position="67"/>
    </location>
</feature>
<name>A0ABU6WS11_9FABA</name>
<feature type="compositionally biased region" description="Polar residues" evidence="1">
    <location>
        <begin position="13"/>
        <end position="42"/>
    </location>
</feature>
<gene>
    <name evidence="2" type="ORF">PIB30_072889</name>
</gene>
<dbReference type="Proteomes" id="UP001341840">
    <property type="component" value="Unassembled WGS sequence"/>
</dbReference>
<organism evidence="2 3">
    <name type="scientific">Stylosanthes scabra</name>
    <dbReference type="NCBI Taxonomy" id="79078"/>
    <lineage>
        <taxon>Eukaryota</taxon>
        <taxon>Viridiplantae</taxon>
        <taxon>Streptophyta</taxon>
        <taxon>Embryophyta</taxon>
        <taxon>Tracheophyta</taxon>
        <taxon>Spermatophyta</taxon>
        <taxon>Magnoliopsida</taxon>
        <taxon>eudicotyledons</taxon>
        <taxon>Gunneridae</taxon>
        <taxon>Pentapetalae</taxon>
        <taxon>rosids</taxon>
        <taxon>fabids</taxon>
        <taxon>Fabales</taxon>
        <taxon>Fabaceae</taxon>
        <taxon>Papilionoideae</taxon>
        <taxon>50 kb inversion clade</taxon>
        <taxon>dalbergioids sensu lato</taxon>
        <taxon>Dalbergieae</taxon>
        <taxon>Pterocarpus clade</taxon>
        <taxon>Stylosanthes</taxon>
    </lineage>
</organism>
<keyword evidence="3" id="KW-1185">Reference proteome</keyword>
<accession>A0ABU6WS11</accession>
<feature type="region of interest" description="Disordered" evidence="1">
    <location>
        <begin position="1"/>
        <end position="42"/>
    </location>
</feature>
<dbReference type="EMBL" id="JASCZI010182115">
    <property type="protein sequence ID" value="MED6187070.1"/>
    <property type="molecule type" value="Genomic_DNA"/>
</dbReference>
<proteinExistence type="predicted"/>
<protein>
    <submittedName>
        <fullName evidence="2">Uncharacterized protein</fullName>
    </submittedName>
</protein>
<evidence type="ECO:0000313" key="2">
    <source>
        <dbReference type="EMBL" id="MED6187070.1"/>
    </source>
</evidence>
<evidence type="ECO:0000313" key="3">
    <source>
        <dbReference type="Proteomes" id="UP001341840"/>
    </source>
</evidence>
<comment type="caution">
    <text evidence="2">The sequence shown here is derived from an EMBL/GenBank/DDBJ whole genome shotgun (WGS) entry which is preliminary data.</text>
</comment>
<evidence type="ECO:0000256" key="1">
    <source>
        <dbReference type="SAM" id="MobiDB-lite"/>
    </source>
</evidence>
<sequence length="67" mass="7438">MPKRPESCLGAQIQPQTCPGVSRPSQASDHTPRRQNSMPRRQNQCLGVGNLIQHLRLTRVTLGASFE</sequence>
<reference evidence="2 3" key="1">
    <citation type="journal article" date="2023" name="Plants (Basel)">
        <title>Bridging the Gap: Combining Genomics and Transcriptomics Approaches to Understand Stylosanthes scabra, an Orphan Legume from the Brazilian Caatinga.</title>
        <authorList>
            <person name="Ferreira-Neto J.R.C."/>
            <person name="da Silva M.D."/>
            <person name="Binneck E."/>
            <person name="de Melo N.F."/>
            <person name="da Silva R.H."/>
            <person name="de Melo A.L.T.M."/>
            <person name="Pandolfi V."/>
            <person name="Bustamante F.O."/>
            <person name="Brasileiro-Vidal A.C."/>
            <person name="Benko-Iseppon A.M."/>
        </authorList>
    </citation>
    <scope>NUCLEOTIDE SEQUENCE [LARGE SCALE GENOMIC DNA]</scope>
    <source>
        <tissue evidence="2">Leaves</tissue>
    </source>
</reference>